<evidence type="ECO:0000256" key="8">
    <source>
        <dbReference type="SAM" id="Coils"/>
    </source>
</evidence>
<reference evidence="10 11" key="1">
    <citation type="journal article" date="2018" name="Int. J. Syst. Evol. Microbiol.">
        <title>Bifidobacterium callitrichidarum sp. nov. from the faeces of the emperor tamarin (Saguinus imperator).</title>
        <authorList>
            <person name="Modesto M."/>
            <person name="Michelini S."/>
            <person name="Sansosti M.C."/>
            <person name="De Filippo C."/>
            <person name="Cavalieri D."/>
            <person name="Qvirist L."/>
            <person name="Andlid T."/>
            <person name="Spiezio C."/>
            <person name="Sandri C."/>
            <person name="Pascarelli S."/>
            <person name="Sgorbati B."/>
            <person name="Mattarelli P."/>
        </authorList>
    </citation>
    <scope>NUCLEOTIDE SEQUENCE [LARGE SCALE GENOMIC DNA]</scope>
    <source>
        <strain evidence="10 11">TRI 5</strain>
    </source>
</reference>
<dbReference type="PROSITE" id="PS51191">
    <property type="entry name" value="FEMABX"/>
    <property type="match status" value="1"/>
</dbReference>
<evidence type="ECO:0000256" key="9">
    <source>
        <dbReference type="SAM" id="MobiDB-lite"/>
    </source>
</evidence>
<dbReference type="GO" id="GO:0009252">
    <property type="term" value="P:peptidoglycan biosynthetic process"/>
    <property type="evidence" value="ECO:0007669"/>
    <property type="project" value="UniProtKB-KW"/>
</dbReference>
<dbReference type="GO" id="GO:0008360">
    <property type="term" value="P:regulation of cell shape"/>
    <property type="evidence" value="ECO:0007669"/>
    <property type="project" value="UniProtKB-KW"/>
</dbReference>
<keyword evidence="4" id="KW-0133">Cell shape</keyword>
<feature type="compositionally biased region" description="Low complexity" evidence="9">
    <location>
        <begin position="26"/>
        <end position="42"/>
    </location>
</feature>
<dbReference type="SUPFAM" id="SSF55729">
    <property type="entry name" value="Acyl-CoA N-acyltransferases (Nat)"/>
    <property type="match status" value="2"/>
</dbReference>
<dbReference type="AlphaFoldDB" id="A0A2U2NC43"/>
<organism evidence="10 11">
    <name type="scientific">Bifidobacterium callitrichidarum</name>
    <dbReference type="NCBI Taxonomy" id="2052941"/>
    <lineage>
        <taxon>Bacteria</taxon>
        <taxon>Bacillati</taxon>
        <taxon>Actinomycetota</taxon>
        <taxon>Actinomycetes</taxon>
        <taxon>Bifidobacteriales</taxon>
        <taxon>Bifidobacteriaceae</taxon>
        <taxon>Bifidobacterium</taxon>
    </lineage>
</organism>
<evidence type="ECO:0000256" key="6">
    <source>
        <dbReference type="ARBA" id="ARBA00023315"/>
    </source>
</evidence>
<dbReference type="Gene3D" id="3.40.630.30">
    <property type="match status" value="2"/>
</dbReference>
<feature type="coiled-coil region" evidence="8">
    <location>
        <begin position="365"/>
        <end position="418"/>
    </location>
</feature>
<dbReference type="PANTHER" id="PTHR36174">
    <property type="entry name" value="LIPID II:GLYCINE GLYCYLTRANSFERASE"/>
    <property type="match status" value="1"/>
</dbReference>
<comment type="caution">
    <text evidence="10">The sequence shown here is derived from an EMBL/GenBank/DDBJ whole genome shotgun (WGS) entry which is preliminary data.</text>
</comment>
<keyword evidence="2" id="KW-0963">Cytoplasm</keyword>
<keyword evidence="8" id="KW-0175">Coiled coil</keyword>
<dbReference type="EMBL" id="QFFM01000003">
    <property type="protein sequence ID" value="PWG66658.1"/>
    <property type="molecule type" value="Genomic_DNA"/>
</dbReference>
<evidence type="ECO:0000256" key="1">
    <source>
        <dbReference type="ARBA" id="ARBA00009943"/>
    </source>
</evidence>
<evidence type="ECO:0000256" key="4">
    <source>
        <dbReference type="ARBA" id="ARBA00022960"/>
    </source>
</evidence>
<dbReference type="PANTHER" id="PTHR36174:SF2">
    <property type="entry name" value="AMINOACYLTRANSFERASE FEMA"/>
    <property type="match status" value="1"/>
</dbReference>
<dbReference type="InterPro" id="IPR050644">
    <property type="entry name" value="PG_Glycine_Bridge_Synth"/>
</dbReference>
<evidence type="ECO:0000313" key="10">
    <source>
        <dbReference type="EMBL" id="PWG66658.1"/>
    </source>
</evidence>
<keyword evidence="5" id="KW-0573">Peptidoglycan synthesis</keyword>
<proteinExistence type="inferred from homology"/>
<dbReference type="GO" id="GO:0016755">
    <property type="term" value="F:aminoacyltransferase activity"/>
    <property type="evidence" value="ECO:0007669"/>
    <property type="project" value="InterPro"/>
</dbReference>
<keyword evidence="6" id="KW-0012">Acyltransferase</keyword>
<evidence type="ECO:0000313" key="11">
    <source>
        <dbReference type="Proteomes" id="UP000245876"/>
    </source>
</evidence>
<evidence type="ECO:0000256" key="3">
    <source>
        <dbReference type="ARBA" id="ARBA00022679"/>
    </source>
</evidence>
<feature type="region of interest" description="Disordered" evidence="9">
    <location>
        <begin position="26"/>
        <end position="45"/>
    </location>
</feature>
<accession>A0A2U2NC43</accession>
<sequence>MPVQNLLTSSTPARLAFNLEMCRSTASASNPSSESGGKPSPGMLMRRSGKPISSCLFEMVSAIALHSLPASEPLRKTLRAEVTRHANPRPIEVLMFHIRNRLISSTHVFRSRKRATMTNTIICRKIDAEEFERFAEHARNGNFQQSEGMRRLSNLRGRKTDQLGVYEDGILVSAVQIAYSHSRLGWTGSIWLGPIGSLEPRILKPLTDGIRRAARRRGAYMVEAWPPEVLQRHDSNGKPVGERNTSLIDGFTALGWRHGQLGTGYGEVVNRWDYVKDLTGIHDRDGLMRSFEPRMRTCIRKAGSMGVKVREIGVDELSVFADIERETADRRGFRVQGERYFRQFRKAFGDRAHFMLAEIDTDAFVSSAETAVESLEERIGKLERKAESHPSSKVARQLRELGSNRQAALRRLEQARSLAGAAPLIPVASSLFVEHPNEVVYLFSGSRGEYKSFYAPALIQLEAMDRFCLRTGVNRYNFYGITGVFDDSGDEGRGVLEFKQGFNGFVEELSGGFVLPVRPFRFLIHSVWAGSLWRRG</sequence>
<keyword evidence="11" id="KW-1185">Reference proteome</keyword>
<keyword evidence="7" id="KW-0961">Cell wall biogenesis/degradation</keyword>
<gene>
    <name evidence="10" type="ORF">DF196_01785</name>
</gene>
<protein>
    <submittedName>
        <fullName evidence="10">Peptidoglycan bridge formation protein FemAB</fullName>
    </submittedName>
</protein>
<name>A0A2U2NC43_9BIFI</name>
<dbReference type="GO" id="GO:0071555">
    <property type="term" value="P:cell wall organization"/>
    <property type="evidence" value="ECO:0007669"/>
    <property type="project" value="UniProtKB-KW"/>
</dbReference>
<dbReference type="Pfam" id="PF02388">
    <property type="entry name" value="FemAB"/>
    <property type="match status" value="1"/>
</dbReference>
<evidence type="ECO:0000256" key="7">
    <source>
        <dbReference type="ARBA" id="ARBA00023316"/>
    </source>
</evidence>
<dbReference type="Proteomes" id="UP000245876">
    <property type="component" value="Unassembled WGS sequence"/>
</dbReference>
<keyword evidence="3" id="KW-0808">Transferase</keyword>
<evidence type="ECO:0000256" key="2">
    <source>
        <dbReference type="ARBA" id="ARBA00022490"/>
    </source>
</evidence>
<comment type="similarity">
    <text evidence="1">Belongs to the FemABX family.</text>
</comment>
<evidence type="ECO:0000256" key="5">
    <source>
        <dbReference type="ARBA" id="ARBA00022984"/>
    </source>
</evidence>
<dbReference type="Gene3D" id="1.20.58.90">
    <property type="match status" value="1"/>
</dbReference>
<dbReference type="InterPro" id="IPR003447">
    <property type="entry name" value="FEMABX"/>
</dbReference>
<dbReference type="InterPro" id="IPR016181">
    <property type="entry name" value="Acyl_CoA_acyltransferase"/>
</dbReference>